<reference evidence="2" key="1">
    <citation type="journal article" date="2023" name="G3 (Bethesda)">
        <title>Genome assembly and association tests identify interacting loci associated with vigor, precocity, and sex in interspecific pistachio rootstocks.</title>
        <authorList>
            <person name="Palmer W."/>
            <person name="Jacygrad E."/>
            <person name="Sagayaradj S."/>
            <person name="Cavanaugh K."/>
            <person name="Han R."/>
            <person name="Bertier L."/>
            <person name="Beede B."/>
            <person name="Kafkas S."/>
            <person name="Golino D."/>
            <person name="Preece J."/>
            <person name="Michelmore R."/>
        </authorList>
    </citation>
    <scope>NUCLEOTIDE SEQUENCE [LARGE SCALE GENOMIC DNA]</scope>
</reference>
<sequence>MGMKHFMQPRNTIMRELDVFQLVGLPLIENCLAGFNSSVVAYGEWKDLYTMWGLANALLEENLSIDQQGLTPRIFE</sequence>
<dbReference type="Proteomes" id="UP001163603">
    <property type="component" value="Chromosome 5"/>
</dbReference>
<gene>
    <name evidence="1" type="ORF">Pint_26714</name>
</gene>
<organism evidence="1 2">
    <name type="scientific">Pistacia integerrima</name>
    <dbReference type="NCBI Taxonomy" id="434235"/>
    <lineage>
        <taxon>Eukaryota</taxon>
        <taxon>Viridiplantae</taxon>
        <taxon>Streptophyta</taxon>
        <taxon>Embryophyta</taxon>
        <taxon>Tracheophyta</taxon>
        <taxon>Spermatophyta</taxon>
        <taxon>Magnoliopsida</taxon>
        <taxon>eudicotyledons</taxon>
        <taxon>Gunneridae</taxon>
        <taxon>Pentapetalae</taxon>
        <taxon>rosids</taxon>
        <taxon>malvids</taxon>
        <taxon>Sapindales</taxon>
        <taxon>Anacardiaceae</taxon>
        <taxon>Pistacia</taxon>
    </lineage>
</organism>
<name>A0ACC0YPR6_9ROSI</name>
<comment type="caution">
    <text evidence="1">The sequence shown here is derived from an EMBL/GenBank/DDBJ whole genome shotgun (WGS) entry which is preliminary data.</text>
</comment>
<protein>
    <submittedName>
        <fullName evidence="1">Uncharacterized protein</fullName>
    </submittedName>
</protein>
<accession>A0ACC0YPR6</accession>
<dbReference type="EMBL" id="CM047740">
    <property type="protein sequence ID" value="KAJ0039564.1"/>
    <property type="molecule type" value="Genomic_DNA"/>
</dbReference>
<evidence type="ECO:0000313" key="1">
    <source>
        <dbReference type="EMBL" id="KAJ0039564.1"/>
    </source>
</evidence>
<evidence type="ECO:0000313" key="2">
    <source>
        <dbReference type="Proteomes" id="UP001163603"/>
    </source>
</evidence>
<proteinExistence type="predicted"/>
<keyword evidence="2" id="KW-1185">Reference proteome</keyword>